<dbReference type="AlphaFoldDB" id="A0A3M7SDN5"/>
<proteinExistence type="predicted"/>
<keyword evidence="1" id="KW-0472">Membrane</keyword>
<dbReference type="Proteomes" id="UP000276133">
    <property type="component" value="Unassembled WGS sequence"/>
</dbReference>
<accession>A0A3M7SDN5</accession>
<evidence type="ECO:0000313" key="2">
    <source>
        <dbReference type="EMBL" id="RNA33658.1"/>
    </source>
</evidence>
<evidence type="ECO:0000256" key="1">
    <source>
        <dbReference type="SAM" id="Phobius"/>
    </source>
</evidence>
<reference evidence="2 3" key="1">
    <citation type="journal article" date="2018" name="Sci. Rep.">
        <title>Genomic signatures of local adaptation to the degree of environmental predictability in rotifers.</title>
        <authorList>
            <person name="Franch-Gras L."/>
            <person name="Hahn C."/>
            <person name="Garcia-Roger E.M."/>
            <person name="Carmona M.J."/>
            <person name="Serra M."/>
            <person name="Gomez A."/>
        </authorList>
    </citation>
    <scope>NUCLEOTIDE SEQUENCE [LARGE SCALE GENOMIC DNA]</scope>
    <source>
        <strain evidence="2">HYR1</strain>
    </source>
</reference>
<evidence type="ECO:0000313" key="3">
    <source>
        <dbReference type="Proteomes" id="UP000276133"/>
    </source>
</evidence>
<keyword evidence="1" id="KW-1133">Transmembrane helix</keyword>
<keyword evidence="3" id="KW-1185">Reference proteome</keyword>
<keyword evidence="1" id="KW-0812">Transmembrane</keyword>
<dbReference type="EMBL" id="REGN01001607">
    <property type="protein sequence ID" value="RNA33658.1"/>
    <property type="molecule type" value="Genomic_DNA"/>
</dbReference>
<feature type="transmembrane region" description="Helical" evidence="1">
    <location>
        <begin position="25"/>
        <end position="46"/>
    </location>
</feature>
<name>A0A3M7SDN5_BRAPC</name>
<organism evidence="2 3">
    <name type="scientific">Brachionus plicatilis</name>
    <name type="common">Marine rotifer</name>
    <name type="synonym">Brachionus muelleri</name>
    <dbReference type="NCBI Taxonomy" id="10195"/>
    <lineage>
        <taxon>Eukaryota</taxon>
        <taxon>Metazoa</taxon>
        <taxon>Spiralia</taxon>
        <taxon>Gnathifera</taxon>
        <taxon>Rotifera</taxon>
        <taxon>Eurotatoria</taxon>
        <taxon>Monogononta</taxon>
        <taxon>Pseudotrocha</taxon>
        <taxon>Ploima</taxon>
        <taxon>Brachionidae</taxon>
        <taxon>Brachionus</taxon>
    </lineage>
</organism>
<gene>
    <name evidence="2" type="ORF">BpHYR1_019119</name>
</gene>
<comment type="caution">
    <text evidence="2">The sequence shown here is derived from an EMBL/GenBank/DDBJ whole genome shotgun (WGS) entry which is preliminary data.</text>
</comment>
<sequence>MIDIEIKENDLTYIKEIRETSNVKICLIVIVKIIVLDFLMLSNPVFENDDPLSNKFKIKFLNALNYYQKQDDF</sequence>
<protein>
    <submittedName>
        <fullName evidence="2">Uncharacterized protein</fullName>
    </submittedName>
</protein>